<dbReference type="Gene3D" id="3.55.50.10">
    <property type="entry name" value="Baseplate protein-like domains"/>
    <property type="match status" value="1"/>
</dbReference>
<gene>
    <name evidence="2" type="ORF">SAMN05216490_4154</name>
</gene>
<dbReference type="Pfam" id="PF05954">
    <property type="entry name" value="Phage_GPD"/>
    <property type="match status" value="1"/>
</dbReference>
<evidence type="ECO:0000313" key="2">
    <source>
        <dbReference type="EMBL" id="SDT58189.1"/>
    </source>
</evidence>
<dbReference type="Proteomes" id="UP000199679">
    <property type="component" value="Chromosome I"/>
</dbReference>
<feature type="domain" description="Gp5/Type VI secretion system Vgr protein OB-fold" evidence="1">
    <location>
        <begin position="379"/>
        <end position="453"/>
    </location>
</feature>
<dbReference type="InterPro" id="IPR006533">
    <property type="entry name" value="T6SS_Vgr_RhsGE"/>
</dbReference>
<dbReference type="Gene3D" id="2.30.110.50">
    <property type="match status" value="1"/>
</dbReference>
<dbReference type="RefSeq" id="WP_091377561.1">
    <property type="nucleotide sequence ID" value="NZ_LT629740.1"/>
</dbReference>
<dbReference type="SUPFAM" id="SSF69279">
    <property type="entry name" value="Phage tail proteins"/>
    <property type="match status" value="1"/>
</dbReference>
<name>A0A1H2BJW8_MUCMA</name>
<dbReference type="Gene3D" id="4.10.220.110">
    <property type="match status" value="1"/>
</dbReference>
<dbReference type="InterPro" id="IPR037026">
    <property type="entry name" value="Vgr_OB-fold_dom_sf"/>
</dbReference>
<evidence type="ECO:0000313" key="3">
    <source>
        <dbReference type="Proteomes" id="UP000199679"/>
    </source>
</evidence>
<dbReference type="STRING" id="652787.SAMN05216490_4154"/>
<evidence type="ECO:0000259" key="1">
    <source>
        <dbReference type="Pfam" id="PF04717"/>
    </source>
</evidence>
<dbReference type="OrthoDB" id="1907165at2"/>
<protein>
    <submittedName>
        <fullName evidence="2">Rhs element Vgr protein</fullName>
    </submittedName>
</protein>
<sequence length="598" mass="63842">MPLSQTLPGTQKTDLVTYTIKVNGTALGTTYKVASMSFTNEINRIPMAKIIINDGDPAKQDFPVSNEATFIPGSTIDVTVGYHSDESPIFSGIILRHSIKIRNSGSPILVLDCRDKAVQMTVARKNKYFYNQKDSDAASEIIGNYGLTAAIEDTSAQLESIVQYDSTDWDFIVSRMEANGKLCTVSNGTVTAKKPDFTTATVLDAVFGATMVEFDADLDARNQYQSIVAKTWDYTTQAVATASAAEPGFTENGNLSSSDLGSVLNIAEYDLYSGEDVTSDELQSLADSRLLKARLSRCRGRVRFRGYGGELSPGDLINIGGVGDRFNGPVFISAVRHDITEGKWNTDVQFGMSNDLFMAQPDINSAPASNMLPAIQGLQIGVVTDLESDPDSQDRIRVRLPIIDANEDGVWSRIASLDAGNNRGMFFRPEIGDEVIVGFLNNDPRHPVVLGMLNSSVKPAPLKGSNQNDQKGYTSRSGMTMMFNDSEKSLKIQTPAGKKLTLSEQDGVIDIEDENGNKFSMDSSSITMQSAADINITASGNLNVTATNINLTPSSSLAVSAGGATINAGSGSASISAPSVSVEGSGTATIKGGVVMIN</sequence>
<dbReference type="SUPFAM" id="SSF69255">
    <property type="entry name" value="gp5 N-terminal domain-like"/>
    <property type="match status" value="1"/>
</dbReference>
<dbReference type="AlphaFoldDB" id="A0A1H2BJW8"/>
<accession>A0A1H2BJW8</accession>
<dbReference type="NCBIfam" id="TIGR01646">
    <property type="entry name" value="vgr_GE"/>
    <property type="match status" value="1"/>
</dbReference>
<organism evidence="2 3">
    <name type="scientific">Mucilaginibacter mallensis</name>
    <dbReference type="NCBI Taxonomy" id="652787"/>
    <lineage>
        <taxon>Bacteria</taxon>
        <taxon>Pseudomonadati</taxon>
        <taxon>Bacteroidota</taxon>
        <taxon>Sphingobacteriia</taxon>
        <taxon>Sphingobacteriales</taxon>
        <taxon>Sphingobacteriaceae</taxon>
        <taxon>Mucilaginibacter</taxon>
    </lineage>
</organism>
<dbReference type="EMBL" id="LT629740">
    <property type="protein sequence ID" value="SDT58189.1"/>
    <property type="molecule type" value="Genomic_DNA"/>
</dbReference>
<keyword evidence="3" id="KW-1185">Reference proteome</keyword>
<reference evidence="2 3" key="1">
    <citation type="submission" date="2016-10" db="EMBL/GenBank/DDBJ databases">
        <authorList>
            <person name="de Groot N.N."/>
        </authorList>
    </citation>
    <scope>NUCLEOTIDE SEQUENCE [LARGE SCALE GENOMIC DNA]</scope>
    <source>
        <strain evidence="2 3">MP1X4</strain>
    </source>
</reference>
<dbReference type="Pfam" id="PF04717">
    <property type="entry name" value="Phage_base_V"/>
    <property type="match status" value="1"/>
</dbReference>
<proteinExistence type="predicted"/>
<dbReference type="InterPro" id="IPR006531">
    <property type="entry name" value="Gp5/Vgr_OB"/>
</dbReference>
<dbReference type="Gene3D" id="2.40.50.230">
    <property type="entry name" value="Gp5 N-terminal domain"/>
    <property type="match status" value="1"/>
</dbReference>